<organism evidence="2 3">
    <name type="scientific">Candidatus Nealsonbacteria bacterium CG_4_10_14_0_8_um_filter_37_14</name>
    <dbReference type="NCBI Taxonomy" id="1974684"/>
    <lineage>
        <taxon>Bacteria</taxon>
        <taxon>Candidatus Nealsoniibacteriota</taxon>
    </lineage>
</organism>
<reference evidence="3" key="1">
    <citation type="submission" date="2017-09" db="EMBL/GenBank/DDBJ databases">
        <title>Depth-based differentiation of microbial function through sediment-hosted aquifers and enrichment of novel symbionts in the deep terrestrial subsurface.</title>
        <authorList>
            <person name="Probst A.J."/>
            <person name="Ladd B."/>
            <person name="Jarett J.K."/>
            <person name="Geller-Mcgrath D.E."/>
            <person name="Sieber C.M.K."/>
            <person name="Emerson J.B."/>
            <person name="Anantharaman K."/>
            <person name="Thomas B.C."/>
            <person name="Malmstrom R."/>
            <person name="Stieglmeier M."/>
            <person name="Klingl A."/>
            <person name="Woyke T."/>
            <person name="Ryan C.M."/>
            <person name="Banfield J.F."/>
        </authorList>
    </citation>
    <scope>NUCLEOTIDE SEQUENCE [LARGE SCALE GENOMIC DNA]</scope>
</reference>
<gene>
    <name evidence="2" type="ORF">COY73_03470</name>
</gene>
<dbReference type="AlphaFoldDB" id="A0A2M7R5E3"/>
<feature type="domain" description="NadR/Ttd14 AAA" evidence="1">
    <location>
        <begin position="14"/>
        <end position="173"/>
    </location>
</feature>
<proteinExistence type="predicted"/>
<dbReference type="Proteomes" id="UP000230767">
    <property type="component" value="Unassembled WGS sequence"/>
</dbReference>
<dbReference type="EMBL" id="PFLW01000084">
    <property type="protein sequence ID" value="PIY88536.1"/>
    <property type="molecule type" value="Genomic_DNA"/>
</dbReference>
<evidence type="ECO:0000259" key="1">
    <source>
        <dbReference type="Pfam" id="PF13521"/>
    </source>
</evidence>
<name>A0A2M7R5E3_9BACT</name>
<evidence type="ECO:0000313" key="2">
    <source>
        <dbReference type="EMBL" id="PIY88536.1"/>
    </source>
</evidence>
<sequence length="183" mass="21319">MLKNYSKSNIPNWYVITGGPSSGKTTVLKELEKLGYIIYPEAARVFIDKEIANGKTLKEIRGDEADFQRKVLKIKIEVEKAVPKNKIVFFDRAIPDSLAYYQICGLDSNEILKFCRKKKYRKIFLFKQLPFDRDYARVEDGKTIKKLNKLLKESYKNLGYEVIEIPAMSVEERLKKILSEIKK</sequence>
<protein>
    <recommendedName>
        <fullName evidence="1">NadR/Ttd14 AAA domain-containing protein</fullName>
    </recommendedName>
</protein>
<dbReference type="Gene3D" id="3.40.50.300">
    <property type="entry name" value="P-loop containing nucleotide triphosphate hydrolases"/>
    <property type="match status" value="1"/>
</dbReference>
<accession>A0A2M7R5E3</accession>
<dbReference type="Pfam" id="PF13521">
    <property type="entry name" value="AAA_28"/>
    <property type="match status" value="1"/>
</dbReference>
<dbReference type="SUPFAM" id="SSF52540">
    <property type="entry name" value="P-loop containing nucleoside triphosphate hydrolases"/>
    <property type="match status" value="1"/>
</dbReference>
<dbReference type="InterPro" id="IPR027417">
    <property type="entry name" value="P-loop_NTPase"/>
</dbReference>
<dbReference type="InterPro" id="IPR038727">
    <property type="entry name" value="NadR/Ttd14_AAA_dom"/>
</dbReference>
<evidence type="ECO:0000313" key="3">
    <source>
        <dbReference type="Proteomes" id="UP000230767"/>
    </source>
</evidence>
<comment type="caution">
    <text evidence="2">The sequence shown here is derived from an EMBL/GenBank/DDBJ whole genome shotgun (WGS) entry which is preliminary data.</text>
</comment>